<accession>A0A5C6CFR3</accession>
<comment type="caution">
    <text evidence="1">The sequence shown here is derived from an EMBL/GenBank/DDBJ whole genome shotgun (WGS) entry which is preliminary data.</text>
</comment>
<reference evidence="1 2" key="1">
    <citation type="submission" date="2019-02" db="EMBL/GenBank/DDBJ databases">
        <title>Deep-cultivation of Planctomycetes and their phenomic and genomic characterization uncovers novel biology.</title>
        <authorList>
            <person name="Wiegand S."/>
            <person name="Jogler M."/>
            <person name="Boedeker C."/>
            <person name="Pinto D."/>
            <person name="Vollmers J."/>
            <person name="Rivas-Marin E."/>
            <person name="Kohn T."/>
            <person name="Peeters S.H."/>
            <person name="Heuer A."/>
            <person name="Rast P."/>
            <person name="Oberbeckmann S."/>
            <person name="Bunk B."/>
            <person name="Jeske O."/>
            <person name="Meyerdierks A."/>
            <person name="Storesund J.E."/>
            <person name="Kallscheuer N."/>
            <person name="Luecker S."/>
            <person name="Lage O.M."/>
            <person name="Pohl T."/>
            <person name="Merkel B.J."/>
            <person name="Hornburger P."/>
            <person name="Mueller R.-W."/>
            <person name="Bruemmer F."/>
            <person name="Labrenz M."/>
            <person name="Spormann A.M."/>
            <person name="Op Den Camp H."/>
            <person name="Overmann J."/>
            <person name="Amann R."/>
            <person name="Jetten M.S.M."/>
            <person name="Mascher T."/>
            <person name="Medema M.H."/>
            <person name="Devos D.P."/>
            <person name="Kaster A.-K."/>
            <person name="Ovreas L."/>
            <person name="Rohde M."/>
            <person name="Galperin M.Y."/>
            <person name="Jogler C."/>
        </authorList>
    </citation>
    <scope>NUCLEOTIDE SEQUENCE [LARGE SCALE GENOMIC DNA]</scope>
    <source>
        <strain evidence="1 2">Pla144</strain>
    </source>
</reference>
<evidence type="ECO:0000313" key="2">
    <source>
        <dbReference type="Proteomes" id="UP000318437"/>
    </source>
</evidence>
<evidence type="ECO:0000313" key="1">
    <source>
        <dbReference type="EMBL" id="TWU23763.1"/>
    </source>
</evidence>
<dbReference type="AlphaFoldDB" id="A0A5C6CFR3"/>
<name>A0A5C6CFR3_9BACT</name>
<organism evidence="1 2">
    <name type="scientific">Bythopirellula polymerisocia</name>
    <dbReference type="NCBI Taxonomy" id="2528003"/>
    <lineage>
        <taxon>Bacteria</taxon>
        <taxon>Pseudomonadati</taxon>
        <taxon>Planctomycetota</taxon>
        <taxon>Planctomycetia</taxon>
        <taxon>Pirellulales</taxon>
        <taxon>Lacipirellulaceae</taxon>
        <taxon>Bythopirellula</taxon>
    </lineage>
</organism>
<dbReference type="EMBL" id="SJPS01000006">
    <property type="protein sequence ID" value="TWU23763.1"/>
    <property type="molecule type" value="Genomic_DNA"/>
</dbReference>
<protein>
    <submittedName>
        <fullName evidence="1">Uncharacterized protein</fullName>
    </submittedName>
</protein>
<dbReference type="Proteomes" id="UP000318437">
    <property type="component" value="Unassembled WGS sequence"/>
</dbReference>
<gene>
    <name evidence="1" type="ORF">Pla144_39380</name>
</gene>
<keyword evidence="2" id="KW-1185">Reference proteome</keyword>
<sequence length="88" mass="10022">MFVELTYWGNQFRLDRKLSHSKSISLCSHVLLSESSGTAILVVSSIHRLEACTTFLFHFNQPHPMILLTVHVRGFDFQDIETGLESNS</sequence>
<proteinExistence type="predicted"/>